<evidence type="ECO:0000256" key="5">
    <source>
        <dbReference type="ARBA" id="ARBA00022786"/>
    </source>
</evidence>
<dbReference type="Gene3D" id="1.20.120.1750">
    <property type="match status" value="1"/>
</dbReference>
<reference evidence="8" key="1">
    <citation type="submission" date="2018-02" db="EMBL/GenBank/DDBJ databases">
        <authorList>
            <person name="Cohen D.B."/>
            <person name="Kent A.D."/>
        </authorList>
    </citation>
    <scope>NUCLEOTIDE SEQUENCE</scope>
</reference>
<dbReference type="GO" id="GO:0016567">
    <property type="term" value="P:protein ubiquitination"/>
    <property type="evidence" value="ECO:0007669"/>
    <property type="project" value="UniProtKB-UniPathway"/>
</dbReference>
<name>A0A2N9EMM7_FAGSY</name>
<evidence type="ECO:0000256" key="6">
    <source>
        <dbReference type="ARBA" id="ARBA00022833"/>
    </source>
</evidence>
<dbReference type="InterPro" id="IPR044066">
    <property type="entry name" value="TRIAD_supradom"/>
</dbReference>
<dbReference type="InterPro" id="IPR031127">
    <property type="entry name" value="E3_UB_ligase_RBR"/>
</dbReference>
<evidence type="ECO:0000256" key="3">
    <source>
        <dbReference type="ARBA" id="ARBA00022737"/>
    </source>
</evidence>
<dbReference type="UniPathway" id="UPA00143"/>
<dbReference type="Pfam" id="PF22191">
    <property type="entry name" value="IBR_1"/>
    <property type="match status" value="1"/>
</dbReference>
<dbReference type="AlphaFoldDB" id="A0A2N9EMM7"/>
<dbReference type="PANTHER" id="PTHR11685">
    <property type="entry name" value="RBR FAMILY RING FINGER AND IBR DOMAIN-CONTAINING"/>
    <property type="match status" value="1"/>
</dbReference>
<accession>A0A2N9EMM7</accession>
<evidence type="ECO:0000256" key="4">
    <source>
        <dbReference type="ARBA" id="ARBA00022771"/>
    </source>
</evidence>
<dbReference type="EMBL" id="OIVN01000190">
    <property type="protein sequence ID" value="SPC75941.1"/>
    <property type="molecule type" value="Genomic_DNA"/>
</dbReference>
<feature type="domain" description="RING-type" evidence="7">
    <location>
        <begin position="1"/>
        <end position="180"/>
    </location>
</feature>
<keyword evidence="5" id="KW-0833">Ubl conjugation pathway</keyword>
<keyword evidence="1" id="KW-0808">Transferase</keyword>
<keyword evidence="4" id="KW-0863">Zinc-finger</keyword>
<dbReference type="PROSITE" id="PS51873">
    <property type="entry name" value="TRIAD"/>
    <property type="match status" value="1"/>
</dbReference>
<gene>
    <name evidence="8" type="ORF">FSB_LOCUS3823</name>
</gene>
<dbReference type="SUPFAM" id="SSF57850">
    <property type="entry name" value="RING/U-box"/>
    <property type="match status" value="1"/>
</dbReference>
<proteinExistence type="predicted"/>
<evidence type="ECO:0000256" key="2">
    <source>
        <dbReference type="ARBA" id="ARBA00022723"/>
    </source>
</evidence>
<protein>
    <recommendedName>
        <fullName evidence="7">RING-type domain-containing protein</fullName>
    </recommendedName>
</protein>
<dbReference type="GO" id="GO:0004842">
    <property type="term" value="F:ubiquitin-protein transferase activity"/>
    <property type="evidence" value="ECO:0007669"/>
    <property type="project" value="InterPro"/>
</dbReference>
<evidence type="ECO:0000256" key="1">
    <source>
        <dbReference type="ARBA" id="ARBA00022679"/>
    </source>
</evidence>
<dbReference type="GO" id="GO:0008270">
    <property type="term" value="F:zinc ion binding"/>
    <property type="evidence" value="ECO:0007669"/>
    <property type="project" value="UniProtKB-KW"/>
</dbReference>
<keyword evidence="6" id="KW-0862">Zinc</keyword>
<keyword evidence="3" id="KW-0677">Repeat</keyword>
<evidence type="ECO:0000259" key="7">
    <source>
        <dbReference type="PROSITE" id="PS51873"/>
    </source>
</evidence>
<dbReference type="CDD" id="cd22583">
    <property type="entry name" value="Rcat_RBR_ARI7-like"/>
    <property type="match status" value="1"/>
</dbReference>
<keyword evidence="2" id="KW-0479">Metal-binding</keyword>
<sequence length="195" mass="22355">MRTDLTCSLNAPLLEESGEMYQMLVENGIIWLYGATLVTACVFCRSCYEDRFNLLFECPITRRIWRNVLDASYKWDNLVVWGLGNLKGKSLRVLLCKLAWWSSVYHLWLQRNAVVHASTVRILANSKPCPKCKRPIEKNQGCMHMTCTPPCKFEFCWLCVGAWADHGERTGGFYACNRYEAAKQEGVVSEIKISV</sequence>
<evidence type="ECO:0000313" key="8">
    <source>
        <dbReference type="EMBL" id="SPC75941.1"/>
    </source>
</evidence>
<organism evidence="8">
    <name type="scientific">Fagus sylvatica</name>
    <name type="common">Beechnut</name>
    <dbReference type="NCBI Taxonomy" id="28930"/>
    <lineage>
        <taxon>Eukaryota</taxon>
        <taxon>Viridiplantae</taxon>
        <taxon>Streptophyta</taxon>
        <taxon>Embryophyta</taxon>
        <taxon>Tracheophyta</taxon>
        <taxon>Spermatophyta</taxon>
        <taxon>Magnoliopsida</taxon>
        <taxon>eudicotyledons</taxon>
        <taxon>Gunneridae</taxon>
        <taxon>Pentapetalae</taxon>
        <taxon>rosids</taxon>
        <taxon>fabids</taxon>
        <taxon>Fagales</taxon>
        <taxon>Fagaceae</taxon>
        <taxon>Fagus</taxon>
    </lineage>
</organism>